<dbReference type="CDD" id="cd00719">
    <property type="entry name" value="GIY-YIG_SF"/>
    <property type="match status" value="1"/>
</dbReference>
<evidence type="ECO:0000313" key="5">
    <source>
        <dbReference type="EMBL" id="QPE05704.1"/>
    </source>
</evidence>
<dbReference type="EMBL" id="CP064760">
    <property type="protein sequence ID" value="QPE05704.1"/>
    <property type="molecule type" value="Genomic_DNA"/>
</dbReference>
<gene>
    <name evidence="5" type="ORF">IT882_06900</name>
</gene>
<dbReference type="PROSITE" id="PS51913">
    <property type="entry name" value="HTH_HARE"/>
    <property type="match status" value="1"/>
</dbReference>
<name>A0A7S8MYN8_9MICO</name>
<dbReference type="RefSeq" id="WP_195693716.1">
    <property type="nucleotide sequence ID" value="NZ_CP064760.1"/>
</dbReference>
<feature type="compositionally biased region" description="Low complexity" evidence="2">
    <location>
        <begin position="78"/>
        <end position="90"/>
    </location>
</feature>
<dbReference type="Pfam" id="PF05066">
    <property type="entry name" value="HARE-HTH"/>
    <property type="match status" value="1"/>
</dbReference>
<dbReference type="InterPro" id="IPR000305">
    <property type="entry name" value="GIY-YIG_endonuc"/>
</dbReference>
<dbReference type="InterPro" id="IPR007759">
    <property type="entry name" value="Asxl_HARE-HTH"/>
</dbReference>
<evidence type="ECO:0008006" key="7">
    <source>
        <dbReference type="Google" id="ProtNLM"/>
    </source>
</evidence>
<organism evidence="5 6">
    <name type="scientific">Microbacterium schleiferi</name>
    <dbReference type="NCBI Taxonomy" id="69362"/>
    <lineage>
        <taxon>Bacteria</taxon>
        <taxon>Bacillati</taxon>
        <taxon>Actinomycetota</taxon>
        <taxon>Actinomycetes</taxon>
        <taxon>Micrococcales</taxon>
        <taxon>Microbacteriaceae</taxon>
        <taxon>Microbacterium</taxon>
    </lineage>
</organism>
<proteinExistence type="predicted"/>
<evidence type="ECO:0000256" key="1">
    <source>
        <dbReference type="ARBA" id="ARBA00023163"/>
    </source>
</evidence>
<dbReference type="GO" id="GO:0006355">
    <property type="term" value="P:regulation of DNA-templated transcription"/>
    <property type="evidence" value="ECO:0007669"/>
    <property type="project" value="InterPro"/>
</dbReference>
<dbReference type="AlphaFoldDB" id="A0A7S8MYN8"/>
<evidence type="ECO:0000256" key="2">
    <source>
        <dbReference type="SAM" id="MobiDB-lite"/>
    </source>
</evidence>
<dbReference type="KEGG" id="msf:IT882_06900"/>
<evidence type="ECO:0000259" key="4">
    <source>
        <dbReference type="PROSITE" id="PS51913"/>
    </source>
</evidence>
<sequence length="268" mass="29530">MPDMPWVDAIKLVLSEQGEPMRASEIAQTIVDKKYRVKVGATPNTTVGSILSQPPLRDEVEKVERGIYRYPPSNEVEGGTAAADGDAPPAESGPTKSGTELTQDEPGLLNAFGLFWRRAEVDWTAAAPKLFGVQLAGSTAVDFGSQAGIYVLYDGSRLVYVGRVNEPRLAKRLREHTRDRLSGRWDRFSWFGVRAVTDTGLADFSPSATVTLDSLINTLEALFIEALEPPQNRRQGDGFAELEFIQVLDPGIEKKRKKQILDELSKNL</sequence>
<feature type="domain" description="HTH HARE-type" evidence="4">
    <location>
        <begin position="4"/>
        <end position="73"/>
    </location>
</feature>
<accession>A0A7S8MYN8</accession>
<feature type="region of interest" description="Disordered" evidence="2">
    <location>
        <begin position="69"/>
        <end position="104"/>
    </location>
</feature>
<evidence type="ECO:0000259" key="3">
    <source>
        <dbReference type="PROSITE" id="PS50164"/>
    </source>
</evidence>
<feature type="domain" description="GIY-YIG" evidence="3">
    <location>
        <begin position="145"/>
        <end position="233"/>
    </location>
</feature>
<evidence type="ECO:0000313" key="6">
    <source>
        <dbReference type="Proteomes" id="UP000594480"/>
    </source>
</evidence>
<reference evidence="5 6" key="1">
    <citation type="submission" date="2020-11" db="EMBL/GenBank/DDBJ databases">
        <title>Amino acid is mineralized and recycled by bacteria in oceanic microbiome.</title>
        <authorList>
            <person name="Zheng L.Y."/>
        </authorList>
    </citation>
    <scope>NUCLEOTIDE SEQUENCE [LARGE SCALE GENOMIC DNA]</scope>
    <source>
        <strain evidence="5 6">A32-1</strain>
    </source>
</reference>
<keyword evidence="1" id="KW-0804">Transcription</keyword>
<protein>
    <recommendedName>
        <fullName evidence="7">HTH HARE-type domain-containing protein</fullName>
    </recommendedName>
</protein>
<dbReference type="Proteomes" id="UP000594480">
    <property type="component" value="Chromosome"/>
</dbReference>
<keyword evidence="6" id="KW-1185">Reference proteome</keyword>
<dbReference type="PROSITE" id="PS50164">
    <property type="entry name" value="GIY_YIG"/>
    <property type="match status" value="1"/>
</dbReference>